<organism evidence="1 2">
    <name type="scientific">Trichomonas vaginalis (strain ATCC PRA-98 / G3)</name>
    <dbReference type="NCBI Taxonomy" id="412133"/>
    <lineage>
        <taxon>Eukaryota</taxon>
        <taxon>Metamonada</taxon>
        <taxon>Parabasalia</taxon>
        <taxon>Trichomonadida</taxon>
        <taxon>Trichomonadidae</taxon>
        <taxon>Trichomonas</taxon>
    </lineage>
</organism>
<dbReference type="PANTHER" id="PTHR24127">
    <property type="entry name" value="ANKYRIN REPEAT AND EF-HAND DOMAIN-CONTAINING PROTEIN 1"/>
    <property type="match status" value="1"/>
</dbReference>
<sequence length="156" mass="17659">MNFGYELPLEEAAMYFNLHCFLAMFCELKGADFCLICSPSFGIPSLIEDLLENCKAFSDFGHLLLHAMNNCPEDVVLYVLDIIVEKGFDVNYIDENNKSPIMIAIGKIFKRVVKSLIDKGCDINKEYENNISPIMYAKMLNLRDIVDILIDSGAED</sequence>
<dbReference type="PANTHER" id="PTHR24127:SF1">
    <property type="entry name" value="ANKYRIN REPEAT AND EF-HAND DOMAIN-CONTAINING PROTEIN 1"/>
    <property type="match status" value="1"/>
</dbReference>
<reference evidence="1" key="2">
    <citation type="journal article" date="2007" name="Science">
        <title>Draft genome sequence of the sexually transmitted pathogen Trichomonas vaginalis.</title>
        <authorList>
            <person name="Carlton J.M."/>
            <person name="Hirt R.P."/>
            <person name="Silva J.C."/>
            <person name="Delcher A.L."/>
            <person name="Schatz M."/>
            <person name="Zhao Q."/>
            <person name="Wortman J.R."/>
            <person name="Bidwell S.L."/>
            <person name="Alsmark U.C.M."/>
            <person name="Besteiro S."/>
            <person name="Sicheritz-Ponten T."/>
            <person name="Noel C.J."/>
            <person name="Dacks J.B."/>
            <person name="Foster P.G."/>
            <person name="Simillion C."/>
            <person name="Van de Peer Y."/>
            <person name="Miranda-Saavedra D."/>
            <person name="Barton G.J."/>
            <person name="Westrop G.D."/>
            <person name="Mueller S."/>
            <person name="Dessi D."/>
            <person name="Fiori P.L."/>
            <person name="Ren Q."/>
            <person name="Paulsen I."/>
            <person name="Zhang H."/>
            <person name="Bastida-Corcuera F.D."/>
            <person name="Simoes-Barbosa A."/>
            <person name="Brown M.T."/>
            <person name="Hayes R.D."/>
            <person name="Mukherjee M."/>
            <person name="Okumura C.Y."/>
            <person name="Schneider R."/>
            <person name="Smith A.J."/>
            <person name="Vanacova S."/>
            <person name="Villalvazo M."/>
            <person name="Haas B.J."/>
            <person name="Pertea M."/>
            <person name="Feldblyum T.V."/>
            <person name="Utterback T.R."/>
            <person name="Shu C.L."/>
            <person name="Osoegawa K."/>
            <person name="de Jong P.J."/>
            <person name="Hrdy I."/>
            <person name="Horvathova L."/>
            <person name="Zubacova Z."/>
            <person name="Dolezal P."/>
            <person name="Malik S.B."/>
            <person name="Logsdon J.M. Jr."/>
            <person name="Henze K."/>
            <person name="Gupta A."/>
            <person name="Wang C.C."/>
            <person name="Dunne R.L."/>
            <person name="Upcroft J.A."/>
            <person name="Upcroft P."/>
            <person name="White O."/>
            <person name="Salzberg S.L."/>
            <person name="Tang P."/>
            <person name="Chiu C.-H."/>
            <person name="Lee Y.-S."/>
            <person name="Embley T.M."/>
            <person name="Coombs G.H."/>
            <person name="Mottram J.C."/>
            <person name="Tachezy J."/>
            <person name="Fraser-Liggett C.M."/>
            <person name="Johnson P.J."/>
        </authorList>
    </citation>
    <scope>NUCLEOTIDE SEQUENCE [LARGE SCALE GENOMIC DNA]</scope>
    <source>
        <strain evidence="1">G3</strain>
    </source>
</reference>
<dbReference type="InterPro" id="IPR002110">
    <property type="entry name" value="Ankyrin_rpt"/>
</dbReference>
<dbReference type="SUPFAM" id="SSF48403">
    <property type="entry name" value="Ankyrin repeat"/>
    <property type="match status" value="1"/>
</dbReference>
<keyword evidence="2" id="KW-1185">Reference proteome</keyword>
<dbReference type="Pfam" id="PF12796">
    <property type="entry name" value="Ank_2"/>
    <property type="match status" value="1"/>
</dbReference>
<reference evidence="1" key="1">
    <citation type="submission" date="2006-10" db="EMBL/GenBank/DDBJ databases">
        <authorList>
            <person name="Amadeo P."/>
            <person name="Zhao Q."/>
            <person name="Wortman J."/>
            <person name="Fraser-Liggett C."/>
            <person name="Carlton J."/>
        </authorList>
    </citation>
    <scope>NUCLEOTIDE SEQUENCE</scope>
    <source>
        <strain evidence="1">G3</strain>
    </source>
</reference>
<dbReference type="SMR" id="A2FJ27"/>
<evidence type="ECO:0000313" key="2">
    <source>
        <dbReference type="Proteomes" id="UP000001542"/>
    </source>
</evidence>
<dbReference type="AlphaFoldDB" id="A2FJ27"/>
<gene>
    <name evidence="1" type="ORF">TVAG_204330</name>
</gene>
<dbReference type="VEuPathDB" id="TrichDB:TVAG_204330"/>
<dbReference type="Gene3D" id="1.25.40.20">
    <property type="entry name" value="Ankyrin repeat-containing domain"/>
    <property type="match status" value="1"/>
</dbReference>
<accession>A2FJ27</accession>
<dbReference type="InParanoid" id="A2FJ27"/>
<protein>
    <submittedName>
        <fullName evidence="1">Ankyrin repeat protein, putative</fullName>
    </submittedName>
</protein>
<dbReference type="EMBL" id="DS113824">
    <property type="protein sequence ID" value="EAX95091.1"/>
    <property type="molecule type" value="Genomic_DNA"/>
</dbReference>
<evidence type="ECO:0000313" key="1">
    <source>
        <dbReference type="EMBL" id="EAX95091.1"/>
    </source>
</evidence>
<dbReference type="KEGG" id="tva:4752835"/>
<name>A2FJ27_TRIV3</name>
<dbReference type="VEuPathDB" id="TrichDB:TVAGG3_0879260"/>
<dbReference type="RefSeq" id="XP_001308021.1">
    <property type="nucleotide sequence ID" value="XM_001308020.1"/>
</dbReference>
<dbReference type="SMART" id="SM00248">
    <property type="entry name" value="ANK"/>
    <property type="match status" value="3"/>
</dbReference>
<dbReference type="Proteomes" id="UP000001542">
    <property type="component" value="Unassembled WGS sequence"/>
</dbReference>
<dbReference type="InterPro" id="IPR036770">
    <property type="entry name" value="Ankyrin_rpt-contain_sf"/>
</dbReference>
<dbReference type="InterPro" id="IPR052801">
    <property type="entry name" value="Ankyrin-EF-hand"/>
</dbReference>
<proteinExistence type="predicted"/>